<dbReference type="CDD" id="cd00427">
    <property type="entry name" value="Ribosomal_L29_HIP"/>
    <property type="match status" value="1"/>
</dbReference>
<sequence>MLKVEDLKRKTNSELQDMAIQLRRELMNLRFQRVAGQITSTARFREARREIAQIKTLQRQSALSQA</sequence>
<dbReference type="GO" id="GO:0006412">
    <property type="term" value="P:translation"/>
    <property type="evidence" value="ECO:0007669"/>
    <property type="project" value="UniProtKB-UniRule"/>
</dbReference>
<protein>
    <recommendedName>
        <fullName evidence="4 5">Large ribosomal subunit protein uL29</fullName>
    </recommendedName>
</protein>
<dbReference type="Proteomes" id="UP000664414">
    <property type="component" value="Unassembled WGS sequence"/>
</dbReference>
<accession>A0A8J7PKT7</accession>
<dbReference type="Pfam" id="PF00831">
    <property type="entry name" value="Ribosomal_L29"/>
    <property type="match status" value="1"/>
</dbReference>
<evidence type="ECO:0000256" key="1">
    <source>
        <dbReference type="ARBA" id="ARBA00009254"/>
    </source>
</evidence>
<dbReference type="EMBL" id="JAFKGL010000032">
    <property type="protein sequence ID" value="MBN9413657.1"/>
    <property type="molecule type" value="Genomic_DNA"/>
</dbReference>
<evidence type="ECO:0000313" key="6">
    <source>
        <dbReference type="EMBL" id="MBN9413657.1"/>
    </source>
</evidence>
<dbReference type="NCBIfam" id="TIGR00012">
    <property type="entry name" value="L29"/>
    <property type="match status" value="1"/>
</dbReference>
<organism evidence="6 7">
    <name type="scientific">Candidatus Paracaedimonas acanthamoebae</name>
    <dbReference type="NCBI Taxonomy" id="244581"/>
    <lineage>
        <taxon>Bacteria</taxon>
        <taxon>Pseudomonadati</taxon>
        <taxon>Pseudomonadota</taxon>
        <taxon>Alphaproteobacteria</taxon>
        <taxon>Holosporales</taxon>
        <taxon>Caedimonadaceae</taxon>
        <taxon>Candidatus Paracaedimonas</taxon>
    </lineage>
</organism>
<comment type="caution">
    <text evidence="6">The sequence shown here is derived from an EMBL/GenBank/DDBJ whole genome shotgun (WGS) entry which is preliminary data.</text>
</comment>
<dbReference type="SUPFAM" id="SSF46561">
    <property type="entry name" value="Ribosomal protein L29 (L29p)"/>
    <property type="match status" value="1"/>
</dbReference>
<dbReference type="Gene3D" id="1.10.287.310">
    <property type="match status" value="1"/>
</dbReference>
<reference evidence="6" key="1">
    <citation type="submission" date="2021-02" db="EMBL/GenBank/DDBJ databases">
        <title>Thiocyanate and organic carbon inputs drive convergent selection for specific autotrophic Afipia and Thiobacillus strains within complex microbiomes.</title>
        <authorList>
            <person name="Huddy R.J."/>
            <person name="Sachdeva R."/>
            <person name="Kadzinga F."/>
            <person name="Kantor R.S."/>
            <person name="Harrison S.T.L."/>
            <person name="Banfield J.F."/>
        </authorList>
    </citation>
    <scope>NUCLEOTIDE SEQUENCE</scope>
    <source>
        <strain evidence="6">SCN18_10_11_15_R4_P_38_20</strain>
    </source>
</reference>
<dbReference type="GO" id="GO:0003735">
    <property type="term" value="F:structural constituent of ribosome"/>
    <property type="evidence" value="ECO:0007669"/>
    <property type="project" value="InterPro"/>
</dbReference>
<dbReference type="FunFam" id="1.10.287.310:FF:000001">
    <property type="entry name" value="50S ribosomal protein L29"/>
    <property type="match status" value="1"/>
</dbReference>
<dbReference type="HAMAP" id="MF_00374">
    <property type="entry name" value="Ribosomal_uL29"/>
    <property type="match status" value="1"/>
</dbReference>
<evidence type="ECO:0000256" key="4">
    <source>
        <dbReference type="ARBA" id="ARBA00035204"/>
    </source>
</evidence>
<keyword evidence="2 5" id="KW-0689">Ribosomal protein</keyword>
<dbReference type="InterPro" id="IPR001854">
    <property type="entry name" value="Ribosomal_uL29"/>
</dbReference>
<dbReference type="InterPro" id="IPR036049">
    <property type="entry name" value="Ribosomal_uL29_sf"/>
</dbReference>
<dbReference type="PANTHER" id="PTHR10916:SF0">
    <property type="entry name" value="LARGE RIBOSOMAL SUBUNIT PROTEIN UL29C"/>
    <property type="match status" value="1"/>
</dbReference>
<dbReference type="InterPro" id="IPR018254">
    <property type="entry name" value="Ribosomal_uL29_CS"/>
</dbReference>
<dbReference type="PANTHER" id="PTHR10916">
    <property type="entry name" value="60S RIBOSOMAL PROTEIN L35/50S RIBOSOMAL PROTEIN L29"/>
    <property type="match status" value="1"/>
</dbReference>
<proteinExistence type="inferred from homology"/>
<evidence type="ECO:0000313" key="7">
    <source>
        <dbReference type="Proteomes" id="UP000664414"/>
    </source>
</evidence>
<gene>
    <name evidence="5 6" type="primary">rpmC</name>
    <name evidence="6" type="ORF">J0H12_07050</name>
</gene>
<evidence type="ECO:0000256" key="2">
    <source>
        <dbReference type="ARBA" id="ARBA00022980"/>
    </source>
</evidence>
<evidence type="ECO:0000256" key="3">
    <source>
        <dbReference type="ARBA" id="ARBA00023274"/>
    </source>
</evidence>
<keyword evidence="3 5" id="KW-0687">Ribonucleoprotein</keyword>
<name>A0A8J7PKT7_9PROT</name>
<evidence type="ECO:0000256" key="5">
    <source>
        <dbReference type="HAMAP-Rule" id="MF_00374"/>
    </source>
</evidence>
<dbReference type="GO" id="GO:0022625">
    <property type="term" value="C:cytosolic large ribosomal subunit"/>
    <property type="evidence" value="ECO:0007669"/>
    <property type="project" value="TreeGrafter"/>
</dbReference>
<dbReference type="PROSITE" id="PS00579">
    <property type="entry name" value="RIBOSOMAL_L29"/>
    <property type="match status" value="1"/>
</dbReference>
<dbReference type="AlphaFoldDB" id="A0A8J7PKT7"/>
<dbReference type="InterPro" id="IPR050063">
    <property type="entry name" value="Ribosomal_protein_uL29"/>
</dbReference>
<comment type="similarity">
    <text evidence="1 5">Belongs to the universal ribosomal protein uL29 family.</text>
</comment>